<comment type="caution">
    <text evidence="2">The sequence shown here is derived from an EMBL/GenBank/DDBJ whole genome shotgun (WGS) entry which is preliminary data.</text>
</comment>
<dbReference type="EMBL" id="JXTC01000971">
    <property type="protein sequence ID" value="PON33961.1"/>
    <property type="molecule type" value="Genomic_DNA"/>
</dbReference>
<keyword evidence="3" id="KW-1185">Reference proteome</keyword>
<reference evidence="3" key="1">
    <citation type="submission" date="2016-06" db="EMBL/GenBank/DDBJ databases">
        <title>Parallel loss of symbiosis genes in relatives of nitrogen-fixing non-legume Parasponia.</title>
        <authorList>
            <person name="Van Velzen R."/>
            <person name="Holmer R."/>
            <person name="Bu F."/>
            <person name="Rutten L."/>
            <person name="Van Zeijl A."/>
            <person name="Liu W."/>
            <person name="Santuari L."/>
            <person name="Cao Q."/>
            <person name="Sharma T."/>
            <person name="Shen D."/>
            <person name="Roswanjaya Y."/>
            <person name="Wardhani T."/>
            <person name="Kalhor M.S."/>
            <person name="Jansen J."/>
            <person name="Van den Hoogen J."/>
            <person name="Gungor B."/>
            <person name="Hartog M."/>
            <person name="Hontelez J."/>
            <person name="Verver J."/>
            <person name="Yang W.-C."/>
            <person name="Schijlen E."/>
            <person name="Repin R."/>
            <person name="Schilthuizen M."/>
            <person name="Schranz E."/>
            <person name="Heidstra R."/>
            <person name="Miyata K."/>
            <person name="Fedorova E."/>
            <person name="Kohlen W."/>
            <person name="Bisseling T."/>
            <person name="Smit S."/>
            <person name="Geurts R."/>
        </authorList>
    </citation>
    <scope>NUCLEOTIDE SEQUENCE [LARGE SCALE GENOMIC DNA]</scope>
    <source>
        <strain evidence="3">cv. RG33-2</strain>
    </source>
</reference>
<dbReference type="AlphaFoldDB" id="A0A2P5ABR9"/>
<dbReference type="InterPro" id="IPR015947">
    <property type="entry name" value="PUA-like_sf"/>
</dbReference>
<dbReference type="InParanoid" id="A0A2P5ABR9"/>
<dbReference type="InterPro" id="IPR025980">
    <property type="entry name" value="ATP-Sase_PUA-like_dom"/>
</dbReference>
<dbReference type="Gene3D" id="3.10.400.10">
    <property type="entry name" value="Sulfate adenylyltransferase"/>
    <property type="match status" value="1"/>
</dbReference>
<dbReference type="STRING" id="63057.A0A2P5ABR9"/>
<accession>A0A2P5ABR9</accession>
<evidence type="ECO:0000313" key="3">
    <source>
        <dbReference type="Proteomes" id="UP000237000"/>
    </source>
</evidence>
<dbReference type="SUPFAM" id="SSF88697">
    <property type="entry name" value="PUA domain-like"/>
    <property type="match status" value="1"/>
</dbReference>
<gene>
    <name evidence="2" type="ORF">TorRG33x02_354100</name>
</gene>
<evidence type="ECO:0000259" key="1">
    <source>
        <dbReference type="Pfam" id="PF14306"/>
    </source>
</evidence>
<name>A0A2P5ABR9_TREOI</name>
<feature type="domain" description="ATP-sulfurylase PUA-like" evidence="1">
    <location>
        <begin position="25"/>
        <end position="84"/>
    </location>
</feature>
<sequence>MAKFAIDALEYSCVDGFGSSLIELDGGKLVDLVVPETDRAEIEAQALPKVSLTKIDLEWVHVISEGWASPLRGFTREDEYLQTCISIR</sequence>
<dbReference type="Pfam" id="PF14306">
    <property type="entry name" value="PUA_2"/>
    <property type="match status" value="1"/>
</dbReference>
<dbReference type="OrthoDB" id="506431at2759"/>
<protein>
    <submittedName>
        <fullName evidence="2">ATP-sulfurylase PUA-like domain containing protein</fullName>
    </submittedName>
</protein>
<proteinExistence type="predicted"/>
<organism evidence="2 3">
    <name type="scientific">Trema orientale</name>
    <name type="common">Charcoal tree</name>
    <name type="synonym">Celtis orientalis</name>
    <dbReference type="NCBI Taxonomy" id="63057"/>
    <lineage>
        <taxon>Eukaryota</taxon>
        <taxon>Viridiplantae</taxon>
        <taxon>Streptophyta</taxon>
        <taxon>Embryophyta</taxon>
        <taxon>Tracheophyta</taxon>
        <taxon>Spermatophyta</taxon>
        <taxon>Magnoliopsida</taxon>
        <taxon>eudicotyledons</taxon>
        <taxon>Gunneridae</taxon>
        <taxon>Pentapetalae</taxon>
        <taxon>rosids</taxon>
        <taxon>fabids</taxon>
        <taxon>Rosales</taxon>
        <taxon>Cannabaceae</taxon>
        <taxon>Trema</taxon>
    </lineage>
</organism>
<dbReference type="Proteomes" id="UP000237000">
    <property type="component" value="Unassembled WGS sequence"/>
</dbReference>
<evidence type="ECO:0000313" key="2">
    <source>
        <dbReference type="EMBL" id="PON33961.1"/>
    </source>
</evidence>